<keyword evidence="4" id="KW-1185">Reference proteome</keyword>
<evidence type="ECO:0000256" key="1">
    <source>
        <dbReference type="SAM" id="MobiDB-lite"/>
    </source>
</evidence>
<gene>
    <name evidence="3" type="ORF">FMEXI_12634</name>
</gene>
<reference evidence="3 4" key="1">
    <citation type="submission" date="2020-05" db="EMBL/GenBank/DDBJ databases">
        <title>Identification and distribution of gene clusters putatively required for synthesis of sphingolipid metabolism inhibitors in phylogenetically diverse species of the filamentous fungus Fusarium.</title>
        <authorList>
            <person name="Kim H.-S."/>
            <person name="Busman M."/>
            <person name="Brown D.W."/>
            <person name="Divon H."/>
            <person name="Uhlig S."/>
            <person name="Proctor R.H."/>
        </authorList>
    </citation>
    <scope>NUCLEOTIDE SEQUENCE [LARGE SCALE GENOMIC DNA]</scope>
    <source>
        <strain evidence="3 4">NRRL 53147</strain>
    </source>
</reference>
<feature type="domain" description="Myb-like DNA-binding" evidence="2">
    <location>
        <begin position="14"/>
        <end position="59"/>
    </location>
</feature>
<evidence type="ECO:0000313" key="3">
    <source>
        <dbReference type="EMBL" id="KAF5532084.1"/>
    </source>
</evidence>
<proteinExistence type="predicted"/>
<sequence>MADNNKKEPTAAEAMLFFSIVKHTRNKADVDWNAVASEAGFKNADVAKVRFGQVKRKLGISTETTAPSRGPVTPKKTAGGRVAKTPRSGKGRSKVKKEAEAVLLHDEDEDELVKAGIKAEDREMEKTPEKEDLGDDDIDPANFPFFQQLQTYQLSFVRSVRFGLRPFSLPVLAAYALALQAIVSFTSPTQLAKIHPIVLTTVHIGLHKPWDFHRHLPIFKSTVPPSSLPNLSSSTALLCQHAANNFHCLTSLIPFTNNIFQTPITNHHQSINMPPKKSADQDGSPIGLTDGELRFIKAIFDNMTQKPDADWDAVTNTVSLKDAKCAKERFRQMSVRHGWRSDGAGSGPSPRKSSTSTSSPRKSPAAVRKPRKTTTTRSPSKKSAKKVDEDDEEVKEEAQSEEKKEIKAEAEDDDTN</sequence>
<name>A0A8H5I836_9HYPO</name>
<organism evidence="3 4">
    <name type="scientific">Fusarium mexicanum</name>
    <dbReference type="NCBI Taxonomy" id="751941"/>
    <lineage>
        <taxon>Eukaryota</taxon>
        <taxon>Fungi</taxon>
        <taxon>Dikarya</taxon>
        <taxon>Ascomycota</taxon>
        <taxon>Pezizomycotina</taxon>
        <taxon>Sordariomycetes</taxon>
        <taxon>Hypocreomycetidae</taxon>
        <taxon>Hypocreales</taxon>
        <taxon>Nectriaceae</taxon>
        <taxon>Fusarium</taxon>
        <taxon>Fusarium fujikuroi species complex</taxon>
    </lineage>
</organism>
<dbReference type="EMBL" id="JAAOAM010000374">
    <property type="protein sequence ID" value="KAF5532084.1"/>
    <property type="molecule type" value="Genomic_DNA"/>
</dbReference>
<evidence type="ECO:0000259" key="2">
    <source>
        <dbReference type="Pfam" id="PF22980"/>
    </source>
</evidence>
<dbReference type="Proteomes" id="UP000522262">
    <property type="component" value="Unassembled WGS sequence"/>
</dbReference>
<feature type="region of interest" description="Disordered" evidence="1">
    <location>
        <begin position="61"/>
        <end position="96"/>
    </location>
</feature>
<feature type="compositionally biased region" description="Basic and acidic residues" evidence="1">
    <location>
        <begin position="396"/>
        <end position="409"/>
    </location>
</feature>
<protein>
    <recommendedName>
        <fullName evidence="2">Myb-like DNA-binding domain-containing protein</fullName>
    </recommendedName>
</protein>
<feature type="compositionally biased region" description="Low complexity" evidence="1">
    <location>
        <begin position="347"/>
        <end position="367"/>
    </location>
</feature>
<dbReference type="InterPro" id="IPR054505">
    <property type="entry name" value="Myb_DNA-bind_8"/>
</dbReference>
<dbReference type="Pfam" id="PF22980">
    <property type="entry name" value="Myb_DNA-bind_8"/>
    <property type="match status" value="1"/>
</dbReference>
<comment type="caution">
    <text evidence="3">The sequence shown here is derived from an EMBL/GenBank/DDBJ whole genome shotgun (WGS) entry which is preliminary data.</text>
</comment>
<feature type="region of interest" description="Disordered" evidence="1">
    <location>
        <begin position="331"/>
        <end position="416"/>
    </location>
</feature>
<feature type="region of interest" description="Disordered" evidence="1">
    <location>
        <begin position="266"/>
        <end position="286"/>
    </location>
</feature>
<dbReference type="AlphaFoldDB" id="A0A8H5I836"/>
<accession>A0A8H5I836</accession>
<feature type="compositionally biased region" description="Basic residues" evidence="1">
    <location>
        <begin position="368"/>
        <end position="384"/>
    </location>
</feature>
<evidence type="ECO:0000313" key="4">
    <source>
        <dbReference type="Proteomes" id="UP000522262"/>
    </source>
</evidence>